<dbReference type="InterPro" id="IPR003388">
    <property type="entry name" value="Reticulon"/>
</dbReference>
<dbReference type="InterPro" id="IPR045064">
    <property type="entry name" value="Reticulon-like"/>
</dbReference>
<dbReference type="GO" id="GO:0005789">
    <property type="term" value="C:endoplasmic reticulum membrane"/>
    <property type="evidence" value="ECO:0007669"/>
    <property type="project" value="UniProtKB-SubCell"/>
</dbReference>
<organism evidence="9 10">
    <name type="scientific">Theobroma cacao</name>
    <name type="common">Cacao</name>
    <name type="synonym">Cocoa</name>
    <dbReference type="NCBI Taxonomy" id="3641"/>
    <lineage>
        <taxon>Eukaryota</taxon>
        <taxon>Viridiplantae</taxon>
        <taxon>Streptophyta</taxon>
        <taxon>Embryophyta</taxon>
        <taxon>Tracheophyta</taxon>
        <taxon>Spermatophyta</taxon>
        <taxon>Magnoliopsida</taxon>
        <taxon>eudicotyledons</taxon>
        <taxon>Gunneridae</taxon>
        <taxon>Pentapetalae</taxon>
        <taxon>rosids</taxon>
        <taxon>malvids</taxon>
        <taxon>Malvales</taxon>
        <taxon>Malvaceae</taxon>
        <taxon>Byttnerioideae</taxon>
        <taxon>Theobroma</taxon>
    </lineage>
</organism>
<dbReference type="STRING" id="3641.A0A061DMW9"/>
<reference evidence="9 10" key="1">
    <citation type="journal article" date="2013" name="Genome Biol.">
        <title>The genome sequence of the most widely cultivated cacao type and its use to identify candidate genes regulating pod color.</title>
        <authorList>
            <person name="Motamayor J.C."/>
            <person name="Mockaitis K."/>
            <person name="Schmutz J."/>
            <person name="Haiminen N."/>
            <person name="Iii D.L."/>
            <person name="Cornejo O."/>
            <person name="Findley S.D."/>
            <person name="Zheng P."/>
            <person name="Utro F."/>
            <person name="Royaert S."/>
            <person name="Saski C."/>
            <person name="Jenkins J."/>
            <person name="Podicheti R."/>
            <person name="Zhao M."/>
            <person name="Scheffler B.E."/>
            <person name="Stack J.C."/>
            <person name="Feltus F.A."/>
            <person name="Mustiga G.M."/>
            <person name="Amores F."/>
            <person name="Phillips W."/>
            <person name="Marelli J.P."/>
            <person name="May G.D."/>
            <person name="Shapiro H."/>
            <person name="Ma J."/>
            <person name="Bustamante C.D."/>
            <person name="Schnell R.J."/>
            <person name="Main D."/>
            <person name="Gilbert D."/>
            <person name="Parida L."/>
            <person name="Kuhn D.N."/>
        </authorList>
    </citation>
    <scope>NUCLEOTIDE SEQUENCE [LARGE SCALE GENOMIC DNA]</scope>
    <source>
        <strain evidence="10">cv. Matina 1-6</strain>
    </source>
</reference>
<feature type="transmembrane region" description="Helical" evidence="6">
    <location>
        <begin position="218"/>
        <end position="240"/>
    </location>
</feature>
<dbReference type="PANTHER" id="PTHR10994">
    <property type="entry name" value="RETICULON"/>
    <property type="match status" value="1"/>
</dbReference>
<evidence type="ECO:0000256" key="1">
    <source>
        <dbReference type="ARBA" id="ARBA00004477"/>
    </source>
</evidence>
<proteinExistence type="predicted"/>
<dbReference type="PROSITE" id="PS50845">
    <property type="entry name" value="RETICULON"/>
    <property type="match status" value="1"/>
</dbReference>
<evidence type="ECO:0000256" key="4">
    <source>
        <dbReference type="ARBA" id="ARBA00022989"/>
    </source>
</evidence>
<dbReference type="HOGENOM" id="CLU_714576_0_0_1"/>
<keyword evidence="10" id="KW-1185">Reference proteome</keyword>
<evidence type="ECO:0000313" key="9">
    <source>
        <dbReference type="EMBL" id="EOX91313.1"/>
    </source>
</evidence>
<dbReference type="InterPro" id="IPR008808">
    <property type="entry name" value="Powdery_mildew-R_dom"/>
</dbReference>
<dbReference type="GO" id="GO:0009617">
    <property type="term" value="P:response to bacterium"/>
    <property type="evidence" value="ECO:0007669"/>
    <property type="project" value="InterPro"/>
</dbReference>
<dbReference type="Proteomes" id="UP000026915">
    <property type="component" value="Chromosome 1"/>
</dbReference>
<protein>
    <recommendedName>
        <fullName evidence="6">Reticulon-like protein</fullName>
    </recommendedName>
</protein>
<keyword evidence="3 6" id="KW-0256">Endoplasmic reticulum</keyword>
<feature type="transmembrane region" description="Helical" evidence="6">
    <location>
        <begin position="293"/>
        <end position="313"/>
    </location>
</feature>
<keyword evidence="4 6" id="KW-1133">Transmembrane helix</keyword>
<accession>A0A061DMW9</accession>
<comment type="subcellular location">
    <subcellularLocation>
        <location evidence="1 6">Endoplasmic reticulum membrane</location>
        <topology evidence="1 6">Multi-pass membrane protein</topology>
    </subcellularLocation>
</comment>
<dbReference type="PROSITE" id="PS51153">
    <property type="entry name" value="RPW8"/>
    <property type="match status" value="1"/>
</dbReference>
<dbReference type="Pfam" id="PF02453">
    <property type="entry name" value="Reticulon"/>
    <property type="match status" value="1"/>
</dbReference>
<evidence type="ECO:0000256" key="3">
    <source>
        <dbReference type="ARBA" id="ARBA00022824"/>
    </source>
</evidence>
<dbReference type="OMA" id="LNDTVNW"/>
<dbReference type="AlphaFoldDB" id="A0A061DMW9"/>
<dbReference type="EMBL" id="CM001879">
    <property type="protein sequence ID" value="EOX91313.1"/>
    <property type="molecule type" value="Genomic_DNA"/>
</dbReference>
<evidence type="ECO:0000256" key="5">
    <source>
        <dbReference type="ARBA" id="ARBA00023136"/>
    </source>
</evidence>
<dbReference type="InParanoid" id="A0A061DMW9"/>
<evidence type="ECO:0000259" key="8">
    <source>
        <dbReference type="PROSITE" id="PS51153"/>
    </source>
</evidence>
<evidence type="ECO:0000256" key="6">
    <source>
        <dbReference type="RuleBase" id="RU363132"/>
    </source>
</evidence>
<sequence>MKMNAAALRDAGVGVTLATAVNALLRAISGVITTTKRFKPLLNHLNDTVNWITPRINEISRSTDSQEIERLLDLLNEAKEAVDKCAGVHSWNYYKKYKFAKELIELDNSIRTTLQVFFPVMILGDTRQILDAVDELKLMFSFFFYIILEDFQSSARNTSGVIFDLIRSNVSFENLGLKKIAQSQTAEIVNDIALWKRKKLSGTLLFSSTATWLLQQVYQYNFITIASWVAIFFVTSLFIWRNVNRFLDREEATKSRLENIREKVAMEVANACRELTDQIIGWIFHATDVEGEWFVFPQTVALLLIFSCVGSFFDLPTLCKGVMMGTTVPPIVAKHGDKMKTFGNMVRMQSGRVCEMVLELLIDAIMSSSSTLSSLVLELASILASRK</sequence>
<dbReference type="PANTHER" id="PTHR10994:SF138">
    <property type="entry name" value="RETICULON-LIKE PROTEIN"/>
    <property type="match status" value="1"/>
</dbReference>
<name>A0A061DMW9_THECC</name>
<dbReference type="eggNOG" id="KOG1792">
    <property type="taxonomic scope" value="Eukaryota"/>
</dbReference>
<dbReference type="Gramene" id="EOX91313">
    <property type="protein sequence ID" value="EOX91313"/>
    <property type="gene ID" value="TCM_000553"/>
</dbReference>
<gene>
    <name evidence="9" type="ORF">TCM_000553</name>
</gene>
<evidence type="ECO:0000313" key="10">
    <source>
        <dbReference type="Proteomes" id="UP000026915"/>
    </source>
</evidence>
<keyword evidence="5 6" id="KW-0472">Membrane</keyword>
<feature type="domain" description="RPW8" evidence="8">
    <location>
        <begin position="6"/>
        <end position="152"/>
    </location>
</feature>
<keyword evidence="2 6" id="KW-0812">Transmembrane</keyword>
<feature type="domain" description="Reticulon" evidence="7">
    <location>
        <begin position="189"/>
        <end position="387"/>
    </location>
</feature>
<evidence type="ECO:0000259" key="7">
    <source>
        <dbReference type="PROSITE" id="PS50845"/>
    </source>
</evidence>
<dbReference type="Pfam" id="PF05659">
    <property type="entry name" value="RPW8"/>
    <property type="match status" value="1"/>
</dbReference>
<evidence type="ECO:0000256" key="2">
    <source>
        <dbReference type="ARBA" id="ARBA00022692"/>
    </source>
</evidence>